<dbReference type="InterPro" id="IPR001845">
    <property type="entry name" value="HTH_ArsR_DNA-bd_dom"/>
</dbReference>
<dbReference type="PROSITE" id="PS50987">
    <property type="entry name" value="HTH_ARSR_2"/>
    <property type="match status" value="1"/>
</dbReference>
<evidence type="ECO:0000313" key="6">
    <source>
        <dbReference type="Proteomes" id="UP001500325"/>
    </source>
</evidence>
<dbReference type="InterPro" id="IPR036388">
    <property type="entry name" value="WH-like_DNA-bd_sf"/>
</dbReference>
<keyword evidence="2" id="KW-0238">DNA-binding</keyword>
<dbReference type="SUPFAM" id="SSF46785">
    <property type="entry name" value="Winged helix' DNA-binding domain"/>
    <property type="match status" value="1"/>
</dbReference>
<proteinExistence type="predicted"/>
<keyword evidence="1" id="KW-0805">Transcription regulation</keyword>
<dbReference type="Proteomes" id="UP001500325">
    <property type="component" value="Unassembled WGS sequence"/>
</dbReference>
<evidence type="ECO:0000256" key="1">
    <source>
        <dbReference type="ARBA" id="ARBA00023015"/>
    </source>
</evidence>
<dbReference type="InterPro" id="IPR036390">
    <property type="entry name" value="WH_DNA-bd_sf"/>
</dbReference>
<dbReference type="InterPro" id="IPR051081">
    <property type="entry name" value="HTH_MetalResp_TranReg"/>
</dbReference>
<dbReference type="Pfam" id="PF12840">
    <property type="entry name" value="HTH_20"/>
    <property type="match status" value="1"/>
</dbReference>
<dbReference type="PANTHER" id="PTHR33154">
    <property type="entry name" value="TRANSCRIPTIONAL REGULATOR, ARSR FAMILY"/>
    <property type="match status" value="1"/>
</dbReference>
<dbReference type="NCBIfam" id="NF033788">
    <property type="entry name" value="HTH_metalloreg"/>
    <property type="match status" value="1"/>
</dbReference>
<dbReference type="PANTHER" id="PTHR33154:SF33">
    <property type="entry name" value="TRANSCRIPTIONAL REPRESSOR SDPR"/>
    <property type="match status" value="1"/>
</dbReference>
<evidence type="ECO:0000256" key="2">
    <source>
        <dbReference type="ARBA" id="ARBA00023125"/>
    </source>
</evidence>
<evidence type="ECO:0000259" key="4">
    <source>
        <dbReference type="PROSITE" id="PS50987"/>
    </source>
</evidence>
<organism evidence="5 6">
    <name type="scientific">Pseudonocardia yuanmonensis</name>
    <dbReference type="NCBI Taxonomy" id="1095914"/>
    <lineage>
        <taxon>Bacteria</taxon>
        <taxon>Bacillati</taxon>
        <taxon>Actinomycetota</taxon>
        <taxon>Actinomycetes</taxon>
        <taxon>Pseudonocardiales</taxon>
        <taxon>Pseudonocardiaceae</taxon>
        <taxon>Pseudonocardia</taxon>
    </lineage>
</organism>
<dbReference type="CDD" id="cd00090">
    <property type="entry name" value="HTH_ARSR"/>
    <property type="match status" value="1"/>
</dbReference>
<dbReference type="Gene3D" id="1.10.10.10">
    <property type="entry name" value="Winged helix-like DNA-binding domain superfamily/Winged helix DNA-binding domain"/>
    <property type="match status" value="1"/>
</dbReference>
<accession>A0ABP8XVP2</accession>
<evidence type="ECO:0000313" key="5">
    <source>
        <dbReference type="EMBL" id="GAA4714128.1"/>
    </source>
</evidence>
<evidence type="ECO:0000256" key="3">
    <source>
        <dbReference type="ARBA" id="ARBA00023163"/>
    </source>
</evidence>
<dbReference type="InterPro" id="IPR011991">
    <property type="entry name" value="ArsR-like_HTH"/>
</dbReference>
<sequence>MSGQALAALADPTRRELLERLARGEASATTLARDLPISRQAVVQHLGVLDAAGLVRSARYGREVRWSPRRDGLIAAAVWLTGLAEEWDRRLAAIKAIAEEG</sequence>
<dbReference type="SMART" id="SM00418">
    <property type="entry name" value="HTH_ARSR"/>
    <property type="match status" value="1"/>
</dbReference>
<dbReference type="RefSeq" id="WP_345384806.1">
    <property type="nucleotide sequence ID" value="NZ_BAABIC010000040.1"/>
</dbReference>
<gene>
    <name evidence="5" type="ORF">GCM10023215_66610</name>
</gene>
<feature type="domain" description="HTH arsR-type" evidence="4">
    <location>
        <begin position="1"/>
        <end position="88"/>
    </location>
</feature>
<protein>
    <submittedName>
        <fullName evidence="5">Metalloregulator ArsR/SmtB family transcription factor</fullName>
    </submittedName>
</protein>
<comment type="caution">
    <text evidence="5">The sequence shown here is derived from an EMBL/GenBank/DDBJ whole genome shotgun (WGS) entry which is preliminary data.</text>
</comment>
<keyword evidence="6" id="KW-1185">Reference proteome</keyword>
<name>A0ABP8XVP2_9PSEU</name>
<dbReference type="EMBL" id="BAABIC010000040">
    <property type="protein sequence ID" value="GAA4714128.1"/>
    <property type="molecule type" value="Genomic_DNA"/>
</dbReference>
<keyword evidence="3" id="KW-0804">Transcription</keyword>
<reference evidence="6" key="1">
    <citation type="journal article" date="2019" name="Int. J. Syst. Evol. Microbiol.">
        <title>The Global Catalogue of Microorganisms (GCM) 10K type strain sequencing project: providing services to taxonomists for standard genome sequencing and annotation.</title>
        <authorList>
            <consortium name="The Broad Institute Genomics Platform"/>
            <consortium name="The Broad Institute Genome Sequencing Center for Infectious Disease"/>
            <person name="Wu L."/>
            <person name="Ma J."/>
        </authorList>
    </citation>
    <scope>NUCLEOTIDE SEQUENCE [LARGE SCALE GENOMIC DNA]</scope>
    <source>
        <strain evidence="6">JCM 18055</strain>
    </source>
</reference>
<dbReference type="PRINTS" id="PR00778">
    <property type="entry name" value="HTHARSR"/>
</dbReference>